<protein>
    <submittedName>
        <fullName evidence="2">AcrB/AcrD/AcrF family protein</fullName>
    </submittedName>
</protein>
<dbReference type="AlphaFoldDB" id="A0A366GZQ0"/>
<name>A0A366GZQ0_9BURK</name>
<dbReference type="GO" id="GO:0042910">
    <property type="term" value="F:xenobiotic transmembrane transporter activity"/>
    <property type="evidence" value="ECO:0007669"/>
    <property type="project" value="TreeGrafter"/>
</dbReference>
<sequence length="87" mass="8930">MTSIAFILGVLPLAISSGAGSASQRAIGTGVMFGMISATVLAVFFVPVFFVVVRRIFKGSDRQQALYAHALGNAPPPPAAATEAGHE</sequence>
<dbReference type="SUPFAM" id="SSF82866">
    <property type="entry name" value="Multidrug efflux transporter AcrB transmembrane domain"/>
    <property type="match status" value="1"/>
</dbReference>
<dbReference type="PANTHER" id="PTHR32063:SF10">
    <property type="entry name" value="EFFLUX PUMP MEMBRANE TRANSPORTER"/>
    <property type="match status" value="1"/>
</dbReference>
<keyword evidence="1" id="KW-0812">Transmembrane</keyword>
<comment type="caution">
    <text evidence="2">The sequence shown here is derived from an EMBL/GenBank/DDBJ whole genome shotgun (WGS) entry which is preliminary data.</text>
</comment>
<evidence type="ECO:0000256" key="1">
    <source>
        <dbReference type="SAM" id="Phobius"/>
    </source>
</evidence>
<accession>A0A366GZQ0</accession>
<reference evidence="2 3" key="1">
    <citation type="submission" date="2018-06" db="EMBL/GenBank/DDBJ databases">
        <title>Genomic Encyclopedia of Type Strains, Phase IV (KMG-IV): sequencing the most valuable type-strain genomes for metagenomic binning, comparative biology and taxonomic classification.</title>
        <authorList>
            <person name="Goeker M."/>
        </authorList>
    </citation>
    <scope>NUCLEOTIDE SEQUENCE [LARGE SCALE GENOMIC DNA]</scope>
    <source>
        <strain evidence="2 3">DSM 25520</strain>
    </source>
</reference>
<dbReference type="GO" id="GO:0005886">
    <property type="term" value="C:plasma membrane"/>
    <property type="evidence" value="ECO:0007669"/>
    <property type="project" value="TreeGrafter"/>
</dbReference>
<organism evidence="2 3">
    <name type="scientific">Eoetvoesiella caeni</name>
    <dbReference type="NCBI Taxonomy" id="645616"/>
    <lineage>
        <taxon>Bacteria</taxon>
        <taxon>Pseudomonadati</taxon>
        <taxon>Pseudomonadota</taxon>
        <taxon>Betaproteobacteria</taxon>
        <taxon>Burkholderiales</taxon>
        <taxon>Alcaligenaceae</taxon>
        <taxon>Eoetvoesiella</taxon>
    </lineage>
</organism>
<keyword evidence="3" id="KW-1185">Reference proteome</keyword>
<dbReference type="Pfam" id="PF00873">
    <property type="entry name" value="ACR_tran"/>
    <property type="match status" value="1"/>
</dbReference>
<keyword evidence="1" id="KW-1133">Transmembrane helix</keyword>
<evidence type="ECO:0000313" key="2">
    <source>
        <dbReference type="EMBL" id="RBP35058.1"/>
    </source>
</evidence>
<feature type="transmembrane region" description="Helical" evidence="1">
    <location>
        <begin position="32"/>
        <end position="53"/>
    </location>
</feature>
<dbReference type="EMBL" id="QNRQ01000021">
    <property type="protein sequence ID" value="RBP35058.1"/>
    <property type="molecule type" value="Genomic_DNA"/>
</dbReference>
<proteinExistence type="predicted"/>
<dbReference type="Gene3D" id="1.20.1640.10">
    <property type="entry name" value="Multidrug efflux transporter AcrB transmembrane domain"/>
    <property type="match status" value="1"/>
</dbReference>
<keyword evidence="1" id="KW-0472">Membrane</keyword>
<dbReference type="PANTHER" id="PTHR32063">
    <property type="match status" value="1"/>
</dbReference>
<dbReference type="InterPro" id="IPR001036">
    <property type="entry name" value="Acrflvin-R"/>
</dbReference>
<evidence type="ECO:0000313" key="3">
    <source>
        <dbReference type="Proteomes" id="UP000253628"/>
    </source>
</evidence>
<gene>
    <name evidence="2" type="ORF">DFR37_12124</name>
</gene>
<dbReference type="OrthoDB" id="8009132at2"/>
<dbReference type="Proteomes" id="UP000253628">
    <property type="component" value="Unassembled WGS sequence"/>
</dbReference>